<evidence type="ECO:0008006" key="4">
    <source>
        <dbReference type="Google" id="ProtNLM"/>
    </source>
</evidence>
<feature type="compositionally biased region" description="Basic and acidic residues" evidence="1">
    <location>
        <begin position="205"/>
        <end position="217"/>
    </location>
</feature>
<reference evidence="2" key="1">
    <citation type="submission" date="2023-07" db="EMBL/GenBank/DDBJ databases">
        <authorList>
            <consortium name="CYATHOMIX"/>
        </authorList>
    </citation>
    <scope>NUCLEOTIDE SEQUENCE</scope>
    <source>
        <strain evidence="2">N/A</strain>
    </source>
</reference>
<gene>
    <name evidence="2" type="ORF">CYNAS_LOCUS22570</name>
</gene>
<comment type="caution">
    <text evidence="2">The sequence shown here is derived from an EMBL/GenBank/DDBJ whole genome shotgun (WGS) entry which is preliminary data.</text>
</comment>
<dbReference type="PANTHER" id="PTHR34150">
    <property type="entry name" value="PROTEIN CBG08832-RELATED"/>
    <property type="match status" value="1"/>
</dbReference>
<feature type="compositionally biased region" description="Polar residues" evidence="1">
    <location>
        <begin position="195"/>
        <end position="204"/>
    </location>
</feature>
<accession>A0AA36HI63</accession>
<evidence type="ECO:0000313" key="3">
    <source>
        <dbReference type="Proteomes" id="UP001176961"/>
    </source>
</evidence>
<dbReference type="Proteomes" id="UP001176961">
    <property type="component" value="Unassembled WGS sequence"/>
</dbReference>
<organism evidence="2 3">
    <name type="scientific">Cylicocyclus nassatus</name>
    <name type="common">Nematode worm</name>
    <dbReference type="NCBI Taxonomy" id="53992"/>
    <lineage>
        <taxon>Eukaryota</taxon>
        <taxon>Metazoa</taxon>
        <taxon>Ecdysozoa</taxon>
        <taxon>Nematoda</taxon>
        <taxon>Chromadorea</taxon>
        <taxon>Rhabditida</taxon>
        <taxon>Rhabditina</taxon>
        <taxon>Rhabditomorpha</taxon>
        <taxon>Strongyloidea</taxon>
        <taxon>Strongylidae</taxon>
        <taxon>Cylicocyclus</taxon>
    </lineage>
</organism>
<feature type="region of interest" description="Disordered" evidence="1">
    <location>
        <begin position="178"/>
        <end position="217"/>
    </location>
</feature>
<dbReference type="InterPro" id="IPR006150">
    <property type="entry name" value="Cys_repeat_1"/>
</dbReference>
<keyword evidence="3" id="KW-1185">Reference proteome</keyword>
<dbReference type="AlphaFoldDB" id="A0AA36HI63"/>
<protein>
    <recommendedName>
        <fullName evidence="4">ShKT domain-containing protein</fullName>
    </recommendedName>
</protein>
<evidence type="ECO:0000313" key="2">
    <source>
        <dbReference type="EMBL" id="CAJ0610587.1"/>
    </source>
</evidence>
<evidence type="ECO:0000256" key="1">
    <source>
        <dbReference type="SAM" id="MobiDB-lite"/>
    </source>
</evidence>
<dbReference type="SMART" id="SM00289">
    <property type="entry name" value="WR1"/>
    <property type="match status" value="3"/>
</dbReference>
<proteinExistence type="predicted"/>
<name>A0AA36HI63_CYLNA</name>
<sequence length="352" mass="38469">MRTAIICRRIKSPSPMLIYHLLTVVTVSYTRYFDVCPSRKISIGACLSGLCPLGAECINNYCCKEKIVATTIENEEIERYGKCRDGQDATGECALKLCPSGYICVDSLCCADNHTTTFKISTTTLTTPGSISIVSAKTFVHTILPLTSPSPSGSSASSESVDGAHVLEMTDEPNLVEWTPRIGNQGDKNGDTRGIETSTVNMTEIDSRHSKELKPNESKEIEITGFETESTRRTPVTTAKRTISAHETTVPAWEFTETSVDTTRLQEQLCPVGDSIGECISDQCPEGHTCFQNACCIITPQINCTDSLKGCLPHLCGKRGYTEFTTSKCAKTCARCHAYELASDLWFFMKGS</sequence>
<dbReference type="EMBL" id="CATQJL010000326">
    <property type="protein sequence ID" value="CAJ0610587.1"/>
    <property type="molecule type" value="Genomic_DNA"/>
</dbReference>